<dbReference type="GeneID" id="28765579"/>
<evidence type="ECO:0000256" key="1">
    <source>
        <dbReference type="SAM" id="MobiDB-lite"/>
    </source>
</evidence>
<gene>
    <name evidence="2" type="ORF">CC84DRAFT_1207317</name>
</gene>
<proteinExistence type="predicted"/>
<feature type="region of interest" description="Disordered" evidence="1">
    <location>
        <begin position="126"/>
        <end position="148"/>
    </location>
</feature>
<keyword evidence="3" id="KW-1185">Reference proteome</keyword>
<evidence type="ECO:0000313" key="2">
    <source>
        <dbReference type="EMBL" id="OAG04139.1"/>
    </source>
</evidence>
<feature type="region of interest" description="Disordered" evidence="1">
    <location>
        <begin position="207"/>
        <end position="236"/>
    </location>
</feature>
<reference evidence="2 3" key="1">
    <citation type="submission" date="2016-05" db="EMBL/GenBank/DDBJ databases">
        <title>Comparative analysis of secretome profiles of manganese(II)-oxidizing ascomycete fungi.</title>
        <authorList>
            <consortium name="DOE Joint Genome Institute"/>
            <person name="Zeiner C.A."/>
            <person name="Purvine S.O."/>
            <person name="Zink E.M."/>
            <person name="Wu S."/>
            <person name="Pasa-Tolic L."/>
            <person name="Chaput D.L."/>
            <person name="Haridas S."/>
            <person name="Grigoriev I.V."/>
            <person name="Santelli C.M."/>
            <person name="Hansel C.M."/>
        </authorList>
    </citation>
    <scope>NUCLEOTIDE SEQUENCE [LARGE SCALE GENOMIC DNA]</scope>
    <source>
        <strain evidence="2 3">AP3s5-JAC2a</strain>
    </source>
</reference>
<protein>
    <submittedName>
        <fullName evidence="2">Uncharacterized protein</fullName>
    </submittedName>
</protein>
<dbReference type="EMBL" id="KV441554">
    <property type="protein sequence ID" value="OAG04139.1"/>
    <property type="molecule type" value="Genomic_DNA"/>
</dbReference>
<accession>A0A177CBB1</accession>
<dbReference type="Proteomes" id="UP000077069">
    <property type="component" value="Unassembled WGS sequence"/>
</dbReference>
<dbReference type="InParanoid" id="A0A177CBB1"/>
<dbReference type="AlphaFoldDB" id="A0A177CBB1"/>
<sequence length="295" mass="32907">MSCIVDWTNTTSQANHDKCPICPKRSFIKEELQPSSSGTDRLNRARYNSRHHIVEPRNGYRGNPRYAARAEMISENVELSRPGEREGGAGGHGVQVNPCFIEISMSRHASRCKILAPAWELNTPRMDPRSFDASSQQRAPRHENVHPSRACNVPQCNAGRTQPPPSRICNVSQENRGYGLPAPPVYHTTAPSTRDIVYVDARRKPSLISRSQGPSPPLEEYERYRAGGNTRSGSSTEDIWTASDEMRVLGPEWYQALSLGFCMDTVLCACACSIVVPEWMQVYCALINPRRGNHG</sequence>
<organism evidence="2 3">
    <name type="scientific">Paraphaeosphaeria sporulosa</name>
    <dbReference type="NCBI Taxonomy" id="1460663"/>
    <lineage>
        <taxon>Eukaryota</taxon>
        <taxon>Fungi</taxon>
        <taxon>Dikarya</taxon>
        <taxon>Ascomycota</taxon>
        <taxon>Pezizomycotina</taxon>
        <taxon>Dothideomycetes</taxon>
        <taxon>Pleosporomycetidae</taxon>
        <taxon>Pleosporales</taxon>
        <taxon>Massarineae</taxon>
        <taxon>Didymosphaeriaceae</taxon>
        <taxon>Paraphaeosphaeria</taxon>
    </lineage>
</organism>
<dbReference type="RefSeq" id="XP_018034504.1">
    <property type="nucleotide sequence ID" value="XM_018182093.1"/>
</dbReference>
<dbReference type="OrthoDB" id="5396564at2759"/>
<evidence type="ECO:0000313" key="3">
    <source>
        <dbReference type="Proteomes" id="UP000077069"/>
    </source>
</evidence>
<name>A0A177CBB1_9PLEO</name>